<evidence type="ECO:0000256" key="8">
    <source>
        <dbReference type="ARBA" id="ARBA00022840"/>
    </source>
</evidence>
<evidence type="ECO:0000256" key="6">
    <source>
        <dbReference type="ARBA" id="ARBA00022723"/>
    </source>
</evidence>
<keyword evidence="5 14" id="KW-0436">Ligase</keyword>
<dbReference type="InterPro" id="IPR005147">
    <property type="entry name" value="tRNA_synthase_B5-dom"/>
</dbReference>
<dbReference type="InterPro" id="IPR004532">
    <property type="entry name" value="Phe-tRNA-ligase_IIc_bsu_bact"/>
</dbReference>
<keyword evidence="4 15" id="KW-0820">tRNA-binding</keyword>
<dbReference type="Gene3D" id="3.30.56.10">
    <property type="match status" value="2"/>
</dbReference>
<evidence type="ECO:0000256" key="14">
    <source>
        <dbReference type="HAMAP-Rule" id="MF_00283"/>
    </source>
</evidence>
<evidence type="ECO:0000256" key="13">
    <source>
        <dbReference type="ARBA" id="ARBA00049255"/>
    </source>
</evidence>
<sequence length="822" mass="87838">MKLPYSWLKEFIPQLPPVTELEPIFAQIGLPLEGIEESPTVPEGVILVEVISAEPIPDTKLTKITFNAGPTHGTQTIASGAPNAVGLAAGTMLALVTPGTELGGMTYGVREMQGVTSWGMAASERELGIGDQNAGVMLIRAGEAPAGTPLHTLWPADHVLDIEVTPNRADVLSVLGVCRDLAAFLKLELKEPNIPAAPTTAGEISVSLPDKGRILDRDPQKKLRFGSDHFAARAVSGIQNGPAPLWMQRRVTLAGMRPIDLIVDTSNYVMLELGQPTALYDRRDVANDKVVVAFGLREGEMVKDLLGNTHQVGPEDLLILDGGMADEPIMTVAEAFSVMGEPKEGSHVLGVAGIVGGDHGHVRADTRDVVIEAAHFDPVLLRLTATRLGLKTDAVYRFERGVDPLLAPKAAVRVAELLRECGGGTPEPGQTLVGTPELPADITATGDQIRKLLGMEIDTAEMRGILTRLGCKVSGEGDTLTVTPPSWRVDMLIWQDLAEEVARLHGFTNLPETLPHLRVHDSNLGASDPSLKRAELRRVLSGLGFQEAVTYTFTSEAETEKARTEAPSVKLRNPMTADRTGMRTALYPSLLKAAGGYGKGERVLLFEIGRIFPQSGETERLGLLMRGDLAAKTYQAGVQGGFSVFKGLVESFASALGASFALEQARGEDVPAALHPGIAGHVLWNGQRVGWLGALHPEIAAEFGLKGDTFVMEVALPLPGRDWAFADPSRAPAAWRDLAVIAPAGVSYGEIVKVLQDAGGELLESVEPFDVYTGEQVGAGNRSVAVRLTYRGAKTLTDEELDPVFNAQIDAVKGMGWAIREK</sequence>
<dbReference type="InterPro" id="IPR005146">
    <property type="entry name" value="B3/B4_tRNA-bd"/>
</dbReference>
<evidence type="ECO:0000256" key="7">
    <source>
        <dbReference type="ARBA" id="ARBA00022741"/>
    </source>
</evidence>
<evidence type="ECO:0000259" key="18">
    <source>
        <dbReference type="PROSITE" id="PS51483"/>
    </source>
</evidence>
<dbReference type="EC" id="6.1.1.20" evidence="14"/>
<feature type="binding site" evidence="14">
    <location>
        <position position="496"/>
    </location>
    <ligand>
        <name>Mg(2+)</name>
        <dbReference type="ChEBI" id="CHEBI:18420"/>
        <note>shared with alpha subunit</note>
    </ligand>
</feature>
<comment type="similarity">
    <text evidence="2 14">Belongs to the phenylalanyl-tRNA synthetase beta subunit family. Type 1 subfamily.</text>
</comment>
<dbReference type="SMART" id="SM00896">
    <property type="entry name" value="FDX-ACB"/>
    <property type="match status" value="1"/>
</dbReference>
<dbReference type="InterPro" id="IPR036690">
    <property type="entry name" value="Fdx_antiC-bd_sf"/>
</dbReference>
<dbReference type="InterPro" id="IPR012340">
    <property type="entry name" value="NA-bd_OB-fold"/>
</dbReference>
<dbReference type="InterPro" id="IPR045864">
    <property type="entry name" value="aa-tRNA-synth_II/BPL/LPL"/>
</dbReference>
<keyword evidence="20" id="KW-1185">Reference proteome</keyword>
<feature type="domain" description="FDX-ACB" evidence="17">
    <location>
        <begin position="729"/>
        <end position="820"/>
    </location>
</feature>
<keyword evidence="9 14" id="KW-0460">Magnesium</keyword>
<dbReference type="SMART" id="SM00873">
    <property type="entry name" value="B3_4"/>
    <property type="match status" value="1"/>
</dbReference>
<dbReference type="PROSITE" id="PS51483">
    <property type="entry name" value="B5"/>
    <property type="match status" value="1"/>
</dbReference>
<dbReference type="Gene3D" id="2.40.50.140">
    <property type="entry name" value="Nucleic acid-binding proteins"/>
    <property type="match status" value="1"/>
</dbReference>
<feature type="binding site" evidence="14">
    <location>
        <position position="500"/>
    </location>
    <ligand>
        <name>Mg(2+)</name>
        <dbReference type="ChEBI" id="CHEBI:18420"/>
        <note>shared with alpha subunit</note>
    </ligand>
</feature>
<dbReference type="RefSeq" id="WP_380083216.1">
    <property type="nucleotide sequence ID" value="NZ_JBHSWD010000001.1"/>
</dbReference>
<comment type="subunit">
    <text evidence="3 14">Tetramer of two alpha and two beta subunits.</text>
</comment>
<feature type="domain" description="B5" evidence="18">
    <location>
        <begin position="437"/>
        <end position="512"/>
    </location>
</feature>
<dbReference type="Proteomes" id="UP001596297">
    <property type="component" value="Unassembled WGS sequence"/>
</dbReference>
<evidence type="ECO:0000256" key="4">
    <source>
        <dbReference type="ARBA" id="ARBA00022555"/>
    </source>
</evidence>
<comment type="subcellular location">
    <subcellularLocation>
        <location evidence="1 14">Cytoplasm</location>
    </subcellularLocation>
</comment>
<dbReference type="PROSITE" id="PS50886">
    <property type="entry name" value="TRBD"/>
    <property type="match status" value="1"/>
</dbReference>
<keyword evidence="6 14" id="KW-0479">Metal-binding</keyword>
<dbReference type="Gene3D" id="3.30.70.380">
    <property type="entry name" value="Ferrodoxin-fold anticodon-binding domain"/>
    <property type="match status" value="1"/>
</dbReference>
<feature type="binding site" evidence="14">
    <location>
        <position position="499"/>
    </location>
    <ligand>
        <name>Mg(2+)</name>
        <dbReference type="ChEBI" id="CHEBI:18420"/>
        <note>shared with alpha subunit</note>
    </ligand>
</feature>
<evidence type="ECO:0000256" key="12">
    <source>
        <dbReference type="ARBA" id="ARBA00023146"/>
    </source>
</evidence>
<evidence type="ECO:0000256" key="9">
    <source>
        <dbReference type="ARBA" id="ARBA00022842"/>
    </source>
</evidence>
<dbReference type="SMART" id="SM00874">
    <property type="entry name" value="B5"/>
    <property type="match status" value="1"/>
</dbReference>
<dbReference type="SUPFAM" id="SSF56037">
    <property type="entry name" value="PheT/TilS domain"/>
    <property type="match status" value="1"/>
</dbReference>
<dbReference type="SUPFAM" id="SSF55681">
    <property type="entry name" value="Class II aaRS and biotin synthetases"/>
    <property type="match status" value="1"/>
</dbReference>
<feature type="domain" description="TRNA-binding" evidence="16">
    <location>
        <begin position="39"/>
        <end position="151"/>
    </location>
</feature>
<comment type="caution">
    <text evidence="19">The sequence shown here is derived from an EMBL/GenBank/DDBJ whole genome shotgun (WGS) entry which is preliminary data.</text>
</comment>
<evidence type="ECO:0000256" key="10">
    <source>
        <dbReference type="ARBA" id="ARBA00022884"/>
    </source>
</evidence>
<keyword evidence="14" id="KW-0963">Cytoplasm</keyword>
<evidence type="ECO:0000259" key="17">
    <source>
        <dbReference type="PROSITE" id="PS51447"/>
    </source>
</evidence>
<dbReference type="Pfam" id="PF03147">
    <property type="entry name" value="FDX-ACB"/>
    <property type="match status" value="1"/>
</dbReference>
<evidence type="ECO:0000256" key="15">
    <source>
        <dbReference type="PROSITE-ProRule" id="PRU00209"/>
    </source>
</evidence>
<dbReference type="Pfam" id="PF03483">
    <property type="entry name" value="B3_4"/>
    <property type="match status" value="1"/>
</dbReference>
<comment type="catalytic activity">
    <reaction evidence="13 14">
        <text>tRNA(Phe) + L-phenylalanine + ATP = L-phenylalanyl-tRNA(Phe) + AMP + diphosphate + H(+)</text>
        <dbReference type="Rhea" id="RHEA:19413"/>
        <dbReference type="Rhea" id="RHEA-COMP:9668"/>
        <dbReference type="Rhea" id="RHEA-COMP:9699"/>
        <dbReference type="ChEBI" id="CHEBI:15378"/>
        <dbReference type="ChEBI" id="CHEBI:30616"/>
        <dbReference type="ChEBI" id="CHEBI:33019"/>
        <dbReference type="ChEBI" id="CHEBI:58095"/>
        <dbReference type="ChEBI" id="CHEBI:78442"/>
        <dbReference type="ChEBI" id="CHEBI:78531"/>
        <dbReference type="ChEBI" id="CHEBI:456215"/>
        <dbReference type="EC" id="6.1.1.20"/>
    </reaction>
</comment>
<evidence type="ECO:0000256" key="2">
    <source>
        <dbReference type="ARBA" id="ARBA00008653"/>
    </source>
</evidence>
<organism evidence="19 20">
    <name type="scientific">Deinococcus lacus</name>
    <dbReference type="NCBI Taxonomy" id="392561"/>
    <lineage>
        <taxon>Bacteria</taxon>
        <taxon>Thermotogati</taxon>
        <taxon>Deinococcota</taxon>
        <taxon>Deinococci</taxon>
        <taxon>Deinococcales</taxon>
        <taxon>Deinococcaceae</taxon>
        <taxon>Deinococcus</taxon>
    </lineage>
</organism>
<dbReference type="PANTHER" id="PTHR10947">
    <property type="entry name" value="PHENYLALANYL-TRNA SYNTHETASE BETA CHAIN AND LEUCINE-RICH REPEAT-CONTAINING PROTEIN 47"/>
    <property type="match status" value="1"/>
</dbReference>
<protein>
    <recommendedName>
        <fullName evidence="14">Phenylalanine--tRNA ligase beta subunit</fullName>
        <ecNumber evidence="14">6.1.1.20</ecNumber>
    </recommendedName>
    <alternativeName>
        <fullName evidence="14">Phenylalanyl-tRNA synthetase beta subunit</fullName>
        <shortName evidence="14">PheRS</shortName>
    </alternativeName>
</protein>
<dbReference type="SUPFAM" id="SSF54991">
    <property type="entry name" value="Anticodon-binding domain of PheRS"/>
    <property type="match status" value="1"/>
</dbReference>
<dbReference type="InterPro" id="IPR002547">
    <property type="entry name" value="tRNA-bd_dom"/>
</dbReference>
<dbReference type="InterPro" id="IPR041616">
    <property type="entry name" value="PheRS_beta_core"/>
</dbReference>
<keyword evidence="11 14" id="KW-0648">Protein biosynthesis</keyword>
<accession>A0ABW1YD05</accession>
<dbReference type="Pfam" id="PF03484">
    <property type="entry name" value="B5"/>
    <property type="match status" value="1"/>
</dbReference>
<dbReference type="InterPro" id="IPR005121">
    <property type="entry name" value="Fdx_antiC-bd"/>
</dbReference>
<comment type="cofactor">
    <cofactor evidence="14">
        <name>Mg(2+)</name>
        <dbReference type="ChEBI" id="CHEBI:18420"/>
    </cofactor>
    <text evidence="14">Binds 2 magnesium ions per tetramer.</text>
</comment>
<evidence type="ECO:0000256" key="11">
    <source>
        <dbReference type="ARBA" id="ARBA00022917"/>
    </source>
</evidence>
<dbReference type="HAMAP" id="MF_00283">
    <property type="entry name" value="Phe_tRNA_synth_beta1"/>
    <property type="match status" value="1"/>
</dbReference>
<evidence type="ECO:0000256" key="3">
    <source>
        <dbReference type="ARBA" id="ARBA00011209"/>
    </source>
</evidence>
<dbReference type="SUPFAM" id="SSF50249">
    <property type="entry name" value="Nucleic acid-binding proteins"/>
    <property type="match status" value="1"/>
</dbReference>
<keyword evidence="8 14" id="KW-0067">ATP-binding</keyword>
<keyword evidence="10 15" id="KW-0694">RNA-binding</keyword>
<evidence type="ECO:0000313" key="19">
    <source>
        <dbReference type="EMBL" id="MFC6592207.1"/>
    </source>
</evidence>
<dbReference type="PANTHER" id="PTHR10947:SF0">
    <property type="entry name" value="PHENYLALANINE--TRNA LIGASE BETA SUBUNIT"/>
    <property type="match status" value="1"/>
</dbReference>
<dbReference type="Gene3D" id="3.30.930.10">
    <property type="entry name" value="Bira Bifunctional Protein, Domain 2"/>
    <property type="match status" value="1"/>
</dbReference>
<name>A0ABW1YD05_9DEIO</name>
<dbReference type="SUPFAM" id="SSF46955">
    <property type="entry name" value="Putative DNA-binding domain"/>
    <property type="match status" value="1"/>
</dbReference>
<evidence type="ECO:0000313" key="20">
    <source>
        <dbReference type="Proteomes" id="UP001596297"/>
    </source>
</evidence>
<evidence type="ECO:0000256" key="5">
    <source>
        <dbReference type="ARBA" id="ARBA00022598"/>
    </source>
</evidence>
<dbReference type="EMBL" id="JBHSWD010000001">
    <property type="protein sequence ID" value="MFC6592207.1"/>
    <property type="molecule type" value="Genomic_DNA"/>
</dbReference>
<feature type="binding site" evidence="14">
    <location>
        <position position="490"/>
    </location>
    <ligand>
        <name>Mg(2+)</name>
        <dbReference type="ChEBI" id="CHEBI:18420"/>
        <note>shared with alpha subunit</note>
    </ligand>
</feature>
<dbReference type="GO" id="GO:0004826">
    <property type="term" value="F:phenylalanine-tRNA ligase activity"/>
    <property type="evidence" value="ECO:0007669"/>
    <property type="project" value="UniProtKB-EC"/>
</dbReference>
<dbReference type="CDD" id="cd00769">
    <property type="entry name" value="PheRS_beta_core"/>
    <property type="match status" value="1"/>
</dbReference>
<dbReference type="InterPro" id="IPR045060">
    <property type="entry name" value="Phe-tRNA-ligase_IIc_bsu"/>
</dbReference>
<dbReference type="Gene3D" id="3.50.40.10">
    <property type="entry name" value="Phenylalanyl-trna Synthetase, Chain B, domain 3"/>
    <property type="match status" value="1"/>
</dbReference>
<keyword evidence="12 14" id="KW-0030">Aminoacyl-tRNA synthetase</keyword>
<dbReference type="InterPro" id="IPR020825">
    <property type="entry name" value="Phe-tRNA_synthase-like_B3/B4"/>
</dbReference>
<evidence type="ECO:0000256" key="1">
    <source>
        <dbReference type="ARBA" id="ARBA00004496"/>
    </source>
</evidence>
<keyword evidence="7 14" id="KW-0547">Nucleotide-binding</keyword>
<dbReference type="Pfam" id="PF17759">
    <property type="entry name" value="tRNA_synthFbeta"/>
    <property type="match status" value="1"/>
</dbReference>
<reference evidence="20" key="1">
    <citation type="journal article" date="2019" name="Int. J. Syst. Evol. Microbiol.">
        <title>The Global Catalogue of Microorganisms (GCM) 10K type strain sequencing project: providing services to taxonomists for standard genome sequencing and annotation.</title>
        <authorList>
            <consortium name="The Broad Institute Genomics Platform"/>
            <consortium name="The Broad Institute Genome Sequencing Center for Infectious Disease"/>
            <person name="Wu L."/>
            <person name="Ma J."/>
        </authorList>
    </citation>
    <scope>NUCLEOTIDE SEQUENCE [LARGE SCALE GENOMIC DNA]</scope>
    <source>
        <strain evidence="20">CGMCC 1.15772</strain>
    </source>
</reference>
<evidence type="ECO:0000259" key="16">
    <source>
        <dbReference type="PROSITE" id="PS50886"/>
    </source>
</evidence>
<dbReference type="InterPro" id="IPR009061">
    <property type="entry name" value="DNA-bd_dom_put_sf"/>
</dbReference>
<gene>
    <name evidence="14" type="primary">pheT</name>
    <name evidence="19" type="ORF">ACFP81_09490</name>
</gene>
<dbReference type="PROSITE" id="PS51447">
    <property type="entry name" value="FDX_ACB"/>
    <property type="match status" value="1"/>
</dbReference>
<proteinExistence type="inferred from homology"/>